<proteinExistence type="predicted"/>
<evidence type="ECO:0000256" key="1">
    <source>
        <dbReference type="SAM" id="MobiDB-lite"/>
    </source>
</evidence>
<organism evidence="2 3">
    <name type="scientific">Macrostomum lignano</name>
    <dbReference type="NCBI Taxonomy" id="282301"/>
    <lineage>
        <taxon>Eukaryota</taxon>
        <taxon>Metazoa</taxon>
        <taxon>Spiralia</taxon>
        <taxon>Lophotrochozoa</taxon>
        <taxon>Platyhelminthes</taxon>
        <taxon>Rhabditophora</taxon>
        <taxon>Macrostomorpha</taxon>
        <taxon>Macrostomida</taxon>
        <taxon>Macrostomidae</taxon>
        <taxon>Macrostomum</taxon>
    </lineage>
</organism>
<accession>A0A1I8FGE4</accession>
<keyword evidence="2" id="KW-1185">Reference proteome</keyword>
<sequence length="133" mass="14642">MIHDMRPEIGQVCQVFVCPALGSLSHSRAASGSDCLVRLTRFSFFHCSTGVSSTIRKRDKQLTLQGREDFAASGSPGSWCSTRELFSPPRSGEAACTTWQGDEAEVRALRRASQHRMGDVGERGLAQQRRDGR</sequence>
<feature type="region of interest" description="Disordered" evidence="1">
    <location>
        <begin position="69"/>
        <end position="98"/>
    </location>
</feature>
<dbReference type="AlphaFoldDB" id="A0A1I8FGE4"/>
<evidence type="ECO:0000313" key="3">
    <source>
        <dbReference type="WBParaSite" id="maker-unitig_33593-snap-gene-0.1-mRNA-1"/>
    </source>
</evidence>
<feature type="region of interest" description="Disordered" evidence="1">
    <location>
        <begin position="111"/>
        <end position="133"/>
    </location>
</feature>
<feature type="compositionally biased region" description="Basic and acidic residues" evidence="1">
    <location>
        <begin position="116"/>
        <end position="133"/>
    </location>
</feature>
<protein>
    <submittedName>
        <fullName evidence="3">Uncharacterized protein</fullName>
    </submittedName>
</protein>
<evidence type="ECO:0000313" key="2">
    <source>
        <dbReference type="Proteomes" id="UP000095280"/>
    </source>
</evidence>
<dbReference type="Proteomes" id="UP000095280">
    <property type="component" value="Unplaced"/>
</dbReference>
<reference evidence="3" key="1">
    <citation type="submission" date="2016-11" db="UniProtKB">
        <authorList>
            <consortium name="WormBaseParasite"/>
        </authorList>
    </citation>
    <scope>IDENTIFICATION</scope>
</reference>
<name>A0A1I8FGE4_9PLAT</name>
<dbReference type="WBParaSite" id="maker-unitig_33593-snap-gene-0.1-mRNA-1">
    <property type="protein sequence ID" value="maker-unitig_33593-snap-gene-0.1-mRNA-1"/>
    <property type="gene ID" value="maker-unitig_33593-snap-gene-0.1"/>
</dbReference>